<name>A0A1V6MLK7_9ACTN</name>
<dbReference type="AlphaFoldDB" id="A0A1V6MLK7"/>
<comment type="caution">
    <text evidence="1">The sequence shown here is derived from an EMBL/GenBank/DDBJ whole genome shotgun (WGS) entry which is preliminary data.</text>
</comment>
<evidence type="ECO:0000313" key="1">
    <source>
        <dbReference type="EMBL" id="OQD53173.1"/>
    </source>
</evidence>
<evidence type="ECO:0000313" key="2">
    <source>
        <dbReference type="Proteomes" id="UP000184286"/>
    </source>
</evidence>
<accession>A0A1V6MLK7</accession>
<organism evidence="1 2">
    <name type="scientific">Streptomyces phaeoluteigriseus</name>
    <dbReference type="NCBI Taxonomy" id="114686"/>
    <lineage>
        <taxon>Bacteria</taxon>
        <taxon>Bacillati</taxon>
        <taxon>Actinomycetota</taxon>
        <taxon>Actinomycetes</taxon>
        <taxon>Kitasatosporales</taxon>
        <taxon>Streptomycetaceae</taxon>
        <taxon>Streptomyces</taxon>
        <taxon>Streptomyces aurantiacus group</taxon>
    </lineage>
</organism>
<reference evidence="1 2" key="2">
    <citation type="submission" date="2017-02" db="EMBL/GenBank/DDBJ databases">
        <title>Draft genome sequence of Streptomyces phaeoluteigriseus type strain DSM41896.</title>
        <authorList>
            <person name="Salih T.S."/>
            <person name="Algora Gallardo L."/>
            <person name="Melo Santos T."/>
            <person name="Filgueira Martinez S."/>
            <person name="Herron P.R."/>
        </authorList>
    </citation>
    <scope>NUCLEOTIDE SEQUENCE [LARGE SCALE GENOMIC DNA]</scope>
    <source>
        <strain evidence="1 2">DSM 41896</strain>
    </source>
</reference>
<proteinExistence type="predicted"/>
<dbReference type="Proteomes" id="UP000184286">
    <property type="component" value="Unassembled WGS sequence"/>
</dbReference>
<dbReference type="OrthoDB" id="1148327at2"/>
<sequence length="70" mass="7718">MDLARHLHASGTTERIFGRPLPVAVFDMDCPGWEEEATRAANPPHLIEDFLAWYSWTARSPSPAPAVLGS</sequence>
<dbReference type="EMBL" id="MPOH02000019">
    <property type="protein sequence ID" value="OQD53173.1"/>
    <property type="molecule type" value="Genomic_DNA"/>
</dbReference>
<protein>
    <submittedName>
        <fullName evidence="1">Uncharacterized protein</fullName>
    </submittedName>
</protein>
<dbReference type="STRING" id="114686.BM536_034380"/>
<gene>
    <name evidence="1" type="ORF">BM536_034380</name>
</gene>
<reference evidence="2" key="1">
    <citation type="submission" date="2016-11" db="EMBL/GenBank/DDBJ databases">
        <authorList>
            <person name="Schniete J.K."/>
            <person name="Salih T."/>
            <person name="Algora Gallardo L."/>
            <person name="Martinez Fernandez S."/>
            <person name="Herron P.R."/>
        </authorList>
    </citation>
    <scope>NUCLEOTIDE SEQUENCE [LARGE SCALE GENOMIC DNA]</scope>
    <source>
        <strain evidence="2">DSM 41896</strain>
    </source>
</reference>